<dbReference type="Proteomes" id="UP000002630">
    <property type="component" value="Linkage Group LG25"/>
</dbReference>
<dbReference type="InParanoid" id="D7FY80"/>
<evidence type="ECO:0000313" key="2">
    <source>
        <dbReference type="EMBL" id="CBJ26519.1"/>
    </source>
</evidence>
<accession>D7FY80</accession>
<dbReference type="EMBL" id="FN649750">
    <property type="protein sequence ID" value="CBJ26519.1"/>
    <property type="molecule type" value="Genomic_DNA"/>
</dbReference>
<sequence>MGRMAVANAKTAPSKPRCRKVGARCRFEGCTGRPWFAQPGSRVPRACKAHKEEGEVNVYAPACEADACTTRPHYGADGGRARFCCKHKLDGMVDVLNKRCAKKGCRRQPSWARERGGRALFCKEHKEDGMVDTKHKTCLHPGCTRFPSKSGAVATTKSQPSEDNTETTAGGAAATAAAHPGPARYCAAHAPAGATNVTASRCRHPGGCSVQPYFGREGGGQQPKFCALHRKPGMTDVRNPRCTAVGCTAQPRCGREGDPRPSFCLRHAEPDMVNFRSAGYRDRGKATTPKRRKLAISSSAPSR</sequence>
<organism evidence="2 3">
    <name type="scientific">Ectocarpus siliculosus</name>
    <name type="common">Brown alga</name>
    <name type="synonym">Conferva siliculosa</name>
    <dbReference type="NCBI Taxonomy" id="2880"/>
    <lineage>
        <taxon>Eukaryota</taxon>
        <taxon>Sar</taxon>
        <taxon>Stramenopiles</taxon>
        <taxon>Ochrophyta</taxon>
        <taxon>PX clade</taxon>
        <taxon>Phaeophyceae</taxon>
        <taxon>Ectocarpales</taxon>
        <taxon>Ectocarpaceae</taxon>
        <taxon>Ectocarpus</taxon>
    </lineage>
</organism>
<dbReference type="InterPro" id="IPR043822">
    <property type="entry name" value="EsV_1_7_cys"/>
</dbReference>
<dbReference type="OrthoDB" id="10595616at2759"/>
<dbReference type="EMBL" id="FN648531">
    <property type="protein sequence ID" value="CBJ26519.1"/>
    <property type="molecule type" value="Genomic_DNA"/>
</dbReference>
<protein>
    <submittedName>
        <fullName evidence="2">EsV-1-7</fullName>
    </submittedName>
</protein>
<evidence type="ECO:0000256" key="1">
    <source>
        <dbReference type="SAM" id="MobiDB-lite"/>
    </source>
</evidence>
<evidence type="ECO:0000313" key="3">
    <source>
        <dbReference type="Proteomes" id="UP000002630"/>
    </source>
</evidence>
<dbReference type="Pfam" id="PF19114">
    <property type="entry name" value="EsV_1_7_cys"/>
    <property type="match status" value="7"/>
</dbReference>
<dbReference type="AlphaFoldDB" id="D7FY80"/>
<reference evidence="2 3" key="1">
    <citation type="journal article" date="2010" name="Nature">
        <title>The Ectocarpus genome and the independent evolution of multicellularity in brown algae.</title>
        <authorList>
            <person name="Cock J.M."/>
            <person name="Sterck L."/>
            <person name="Rouze P."/>
            <person name="Scornet D."/>
            <person name="Allen A.E."/>
            <person name="Amoutzias G."/>
            <person name="Anthouard V."/>
            <person name="Artiguenave F."/>
            <person name="Aury J.M."/>
            <person name="Badger J.H."/>
            <person name="Beszteri B."/>
            <person name="Billiau K."/>
            <person name="Bonnet E."/>
            <person name="Bothwell J.H."/>
            <person name="Bowler C."/>
            <person name="Boyen C."/>
            <person name="Brownlee C."/>
            <person name="Carrano C.J."/>
            <person name="Charrier B."/>
            <person name="Cho G.Y."/>
            <person name="Coelho S.M."/>
            <person name="Collen J."/>
            <person name="Corre E."/>
            <person name="Da Silva C."/>
            <person name="Delage L."/>
            <person name="Delaroque N."/>
            <person name="Dittami S.M."/>
            <person name="Doulbeau S."/>
            <person name="Elias M."/>
            <person name="Farnham G."/>
            <person name="Gachon C.M."/>
            <person name="Gschloessl B."/>
            <person name="Heesch S."/>
            <person name="Jabbari K."/>
            <person name="Jubin C."/>
            <person name="Kawai H."/>
            <person name="Kimura K."/>
            <person name="Kloareg B."/>
            <person name="Kupper F.C."/>
            <person name="Lang D."/>
            <person name="Le Bail A."/>
            <person name="Leblanc C."/>
            <person name="Lerouge P."/>
            <person name="Lohr M."/>
            <person name="Lopez P.J."/>
            <person name="Martens C."/>
            <person name="Maumus F."/>
            <person name="Michel G."/>
            <person name="Miranda-Saavedra D."/>
            <person name="Morales J."/>
            <person name="Moreau H."/>
            <person name="Motomura T."/>
            <person name="Nagasato C."/>
            <person name="Napoli C.A."/>
            <person name="Nelson D.R."/>
            <person name="Nyvall-Collen P."/>
            <person name="Peters A.F."/>
            <person name="Pommier C."/>
            <person name="Potin P."/>
            <person name="Poulain J."/>
            <person name="Quesneville H."/>
            <person name="Read B."/>
            <person name="Rensing S.A."/>
            <person name="Ritter A."/>
            <person name="Rousvoal S."/>
            <person name="Samanta M."/>
            <person name="Samson G."/>
            <person name="Schroeder D.C."/>
            <person name="Segurens B."/>
            <person name="Strittmatter M."/>
            <person name="Tonon T."/>
            <person name="Tregear J.W."/>
            <person name="Valentin K."/>
            <person name="von Dassow P."/>
            <person name="Yamagishi T."/>
            <person name="Van de Peer Y."/>
            <person name="Wincker P."/>
        </authorList>
    </citation>
    <scope>NUCLEOTIDE SEQUENCE [LARGE SCALE GENOMIC DNA]</scope>
    <source>
        <strain evidence="3">Ec32 / CCAP1310/4</strain>
    </source>
</reference>
<keyword evidence="3" id="KW-1185">Reference proteome</keyword>
<gene>
    <name evidence="2" type="ORF">Esi_0034_0080</name>
</gene>
<dbReference type="SMART" id="SM01425">
    <property type="entry name" value="EsV_1_7"/>
    <property type="match status" value="6"/>
</dbReference>
<feature type="region of interest" description="Disordered" evidence="1">
    <location>
        <begin position="148"/>
        <end position="174"/>
    </location>
</feature>
<feature type="compositionally biased region" description="Polar residues" evidence="1">
    <location>
        <begin position="153"/>
        <end position="162"/>
    </location>
</feature>
<dbReference type="Gene3D" id="6.10.140.110">
    <property type="match status" value="2"/>
</dbReference>
<feature type="region of interest" description="Disordered" evidence="1">
    <location>
        <begin position="277"/>
        <end position="303"/>
    </location>
</feature>
<name>D7FY80_ECTSI</name>
<proteinExistence type="predicted"/>